<keyword evidence="1" id="KW-0812">Transmembrane</keyword>
<reference evidence="2 3" key="1">
    <citation type="submission" date="2016-09" db="EMBL/GenBank/DDBJ databases">
        <authorList>
            <person name="Capua I."/>
            <person name="De Benedictis P."/>
            <person name="Joannis T."/>
            <person name="Lombin L.H."/>
            <person name="Cattoli G."/>
        </authorList>
    </citation>
    <scope>NUCLEOTIDE SEQUENCE [LARGE SCALE GENOMIC DNA]</scope>
    <source>
        <strain evidence="2 3">IMI 309357</strain>
    </source>
</reference>
<organism evidence="2 3">
    <name type="scientific">Colletotrichum orchidophilum</name>
    <dbReference type="NCBI Taxonomy" id="1209926"/>
    <lineage>
        <taxon>Eukaryota</taxon>
        <taxon>Fungi</taxon>
        <taxon>Dikarya</taxon>
        <taxon>Ascomycota</taxon>
        <taxon>Pezizomycotina</taxon>
        <taxon>Sordariomycetes</taxon>
        <taxon>Hypocreomycetidae</taxon>
        <taxon>Glomerellales</taxon>
        <taxon>Glomerellaceae</taxon>
        <taxon>Colletotrichum</taxon>
    </lineage>
</organism>
<dbReference type="OrthoDB" id="6509908at2759"/>
<evidence type="ECO:0000313" key="2">
    <source>
        <dbReference type="EMBL" id="OHE98268.1"/>
    </source>
</evidence>
<dbReference type="SUPFAM" id="SSF103473">
    <property type="entry name" value="MFS general substrate transporter"/>
    <property type="match status" value="1"/>
</dbReference>
<evidence type="ECO:0000313" key="3">
    <source>
        <dbReference type="Proteomes" id="UP000176998"/>
    </source>
</evidence>
<protein>
    <submittedName>
        <fullName evidence="2">Riboflavin transporter MCH5</fullName>
    </submittedName>
</protein>
<feature type="transmembrane region" description="Helical" evidence="1">
    <location>
        <begin position="40"/>
        <end position="64"/>
    </location>
</feature>
<dbReference type="RefSeq" id="XP_022475418.1">
    <property type="nucleotide sequence ID" value="XM_022618106.1"/>
</dbReference>
<sequence length="127" mass="13989">MILGFILLGLTVPATLFIQSRLPKKEGPVLNWPDFTIFRILRLTLSAIGIFFIEWRLVIPIIYIISYSTTLPGSNVHSYTILLILSAGSAIGRFLPGLAADNHGRFNITCILITLAVDDDGQLGHPQ</sequence>
<dbReference type="EMBL" id="MJBS01000048">
    <property type="protein sequence ID" value="OHE98268.1"/>
    <property type="molecule type" value="Genomic_DNA"/>
</dbReference>
<accession>A0A1G4BA54</accession>
<dbReference type="GeneID" id="34559616"/>
<dbReference type="AlphaFoldDB" id="A0A1G4BA54"/>
<keyword evidence="1" id="KW-1133">Transmembrane helix</keyword>
<proteinExistence type="predicted"/>
<dbReference type="InterPro" id="IPR036259">
    <property type="entry name" value="MFS_trans_sf"/>
</dbReference>
<keyword evidence="3" id="KW-1185">Reference proteome</keyword>
<gene>
    <name evidence="2" type="ORF">CORC01_06465</name>
</gene>
<keyword evidence="1" id="KW-0472">Membrane</keyword>
<dbReference type="Proteomes" id="UP000176998">
    <property type="component" value="Unassembled WGS sequence"/>
</dbReference>
<feature type="transmembrane region" description="Helical" evidence="1">
    <location>
        <begin position="76"/>
        <end position="95"/>
    </location>
</feature>
<name>A0A1G4BA54_9PEZI</name>
<evidence type="ECO:0000256" key="1">
    <source>
        <dbReference type="SAM" id="Phobius"/>
    </source>
</evidence>
<comment type="caution">
    <text evidence="2">The sequence shown here is derived from an EMBL/GenBank/DDBJ whole genome shotgun (WGS) entry which is preliminary data.</text>
</comment>